<evidence type="ECO:0000313" key="3">
    <source>
        <dbReference type="Proteomes" id="UP001590950"/>
    </source>
</evidence>
<reference evidence="2 3" key="1">
    <citation type="submission" date="2024-09" db="EMBL/GenBank/DDBJ databases">
        <title>Rethinking Asexuality: The Enigmatic Case of Functional Sexual Genes in Lepraria (Stereocaulaceae).</title>
        <authorList>
            <person name="Doellman M."/>
            <person name="Sun Y."/>
            <person name="Barcenas-Pena A."/>
            <person name="Lumbsch H.T."/>
            <person name="Grewe F."/>
        </authorList>
    </citation>
    <scope>NUCLEOTIDE SEQUENCE [LARGE SCALE GENOMIC DNA]</scope>
    <source>
        <strain evidence="2 3">Mercado 3170</strain>
    </source>
</reference>
<protein>
    <submittedName>
        <fullName evidence="2">Uncharacterized protein</fullName>
    </submittedName>
</protein>
<sequence>MALGWNNFDSIVFLEQFNNGYPMTIKDMVANFDVVNEHKKGDGADKLATITCHDTAPLPAGRAGVIGGDNPKWCNKPEFAINRPLIHLPKIGDTADRVYNRIIPATNGDCKLVTYPGSQYFESYKVTLTGLPSAIACGLNNLVNLDGTEVPVNGDQPGGTDGSQSTDGQGGAIVKAQPPALFKPLAQTDYAYIFHGSDQPFCLPPAVAGAYRRIGKLCKTTGDPTKKSDQLETYKTGWYGINANRDGQSRFNISAPNDGPDPVCCLFTEPSFRGDVWCVGVGGGDILPQWKDKPQSISCHAGGQVWLYADDYNDEGEVLIRGNVEDLKDEPYGPDKRFFSKNVRALWVLSGN</sequence>
<name>A0ABR4A9J0_9LECA</name>
<comment type="caution">
    <text evidence="2">The sequence shown here is derived from an EMBL/GenBank/DDBJ whole genome shotgun (WGS) entry which is preliminary data.</text>
</comment>
<keyword evidence="3" id="KW-1185">Reference proteome</keyword>
<dbReference type="Proteomes" id="UP001590950">
    <property type="component" value="Unassembled WGS sequence"/>
</dbReference>
<gene>
    <name evidence="2" type="ORF">N7G274_005274</name>
</gene>
<feature type="region of interest" description="Disordered" evidence="1">
    <location>
        <begin position="150"/>
        <end position="172"/>
    </location>
</feature>
<accession>A0ABR4A9J0</accession>
<proteinExistence type="predicted"/>
<evidence type="ECO:0000256" key="1">
    <source>
        <dbReference type="SAM" id="MobiDB-lite"/>
    </source>
</evidence>
<evidence type="ECO:0000313" key="2">
    <source>
        <dbReference type="EMBL" id="KAL2042086.1"/>
    </source>
</evidence>
<dbReference type="EMBL" id="JBEFKJ010000015">
    <property type="protein sequence ID" value="KAL2042086.1"/>
    <property type="molecule type" value="Genomic_DNA"/>
</dbReference>
<organism evidence="2 3">
    <name type="scientific">Stereocaulon virgatum</name>
    <dbReference type="NCBI Taxonomy" id="373712"/>
    <lineage>
        <taxon>Eukaryota</taxon>
        <taxon>Fungi</taxon>
        <taxon>Dikarya</taxon>
        <taxon>Ascomycota</taxon>
        <taxon>Pezizomycotina</taxon>
        <taxon>Lecanoromycetes</taxon>
        <taxon>OSLEUM clade</taxon>
        <taxon>Lecanoromycetidae</taxon>
        <taxon>Lecanorales</taxon>
        <taxon>Lecanorineae</taxon>
        <taxon>Stereocaulaceae</taxon>
        <taxon>Stereocaulon</taxon>
    </lineage>
</organism>